<evidence type="ECO:0000256" key="2">
    <source>
        <dbReference type="ARBA" id="ARBA00022475"/>
    </source>
</evidence>
<dbReference type="PIRSF" id="PIRSF006066">
    <property type="entry name" value="HI0050"/>
    <property type="match status" value="1"/>
</dbReference>
<protein>
    <submittedName>
        <fullName evidence="9">TRAP transporter, DctM subunit</fullName>
    </submittedName>
</protein>
<gene>
    <name evidence="9" type="ORF">HMPREF1090_00925</name>
</gene>
<dbReference type="GO" id="GO:0005886">
    <property type="term" value="C:plasma membrane"/>
    <property type="evidence" value="ECO:0007669"/>
    <property type="project" value="UniProtKB-SubCell"/>
</dbReference>
<evidence type="ECO:0000313" key="9">
    <source>
        <dbReference type="EMBL" id="ENZ19053.1"/>
    </source>
</evidence>
<dbReference type="Proteomes" id="UP000013085">
    <property type="component" value="Unassembled WGS sequence"/>
</dbReference>
<dbReference type="GeneID" id="57964700"/>
<proteinExistence type="predicted"/>
<feature type="transmembrane region" description="Helical" evidence="7">
    <location>
        <begin position="172"/>
        <end position="195"/>
    </location>
</feature>
<feature type="transmembrane region" description="Helical" evidence="7">
    <location>
        <begin position="55"/>
        <end position="74"/>
    </location>
</feature>
<feature type="transmembrane region" description="Helical" evidence="7">
    <location>
        <begin position="308"/>
        <end position="330"/>
    </location>
</feature>
<comment type="subcellular location">
    <subcellularLocation>
        <location evidence="1">Cell inner membrane</location>
        <topology evidence="1">Multi-pass membrane protein</topology>
    </subcellularLocation>
</comment>
<evidence type="ECO:0000256" key="5">
    <source>
        <dbReference type="ARBA" id="ARBA00022989"/>
    </source>
</evidence>
<comment type="caution">
    <text evidence="9">The sequence shown here is derived from an EMBL/GenBank/DDBJ whole genome shotgun (WGS) entry which is preliminary data.</text>
</comment>
<dbReference type="PATRIC" id="fig|999408.3.peg.985"/>
<keyword evidence="4 7" id="KW-0812">Transmembrane</keyword>
<evidence type="ECO:0000256" key="1">
    <source>
        <dbReference type="ARBA" id="ARBA00004429"/>
    </source>
</evidence>
<evidence type="ECO:0000256" key="6">
    <source>
        <dbReference type="ARBA" id="ARBA00023136"/>
    </source>
</evidence>
<dbReference type="AlphaFoldDB" id="A0A0E2HFD2"/>
<reference evidence="9 10" key="1">
    <citation type="submission" date="2013-01" db="EMBL/GenBank/DDBJ databases">
        <title>The Genome Sequence of Clostridium clostridioforme 90A8.</title>
        <authorList>
            <consortium name="The Broad Institute Genome Sequencing Platform"/>
            <person name="Earl A."/>
            <person name="Ward D."/>
            <person name="Feldgarden M."/>
            <person name="Gevers D."/>
            <person name="Courvalin P."/>
            <person name="Lambert T."/>
            <person name="Walker B."/>
            <person name="Young S.K."/>
            <person name="Zeng Q."/>
            <person name="Gargeya S."/>
            <person name="Fitzgerald M."/>
            <person name="Haas B."/>
            <person name="Abouelleil A."/>
            <person name="Alvarado L."/>
            <person name="Arachchi H.M."/>
            <person name="Berlin A.M."/>
            <person name="Chapman S.B."/>
            <person name="Dewar J."/>
            <person name="Goldberg J."/>
            <person name="Griggs A."/>
            <person name="Gujja S."/>
            <person name="Hansen M."/>
            <person name="Howarth C."/>
            <person name="Imamovic A."/>
            <person name="Larimer J."/>
            <person name="McCowan C."/>
            <person name="Murphy C."/>
            <person name="Neiman D."/>
            <person name="Pearson M."/>
            <person name="Priest M."/>
            <person name="Roberts A."/>
            <person name="Saif S."/>
            <person name="Shea T."/>
            <person name="Sisk P."/>
            <person name="Sykes S."/>
            <person name="Wortman J."/>
            <person name="Nusbaum C."/>
            <person name="Birren B."/>
        </authorList>
    </citation>
    <scope>NUCLEOTIDE SEQUENCE [LARGE SCALE GENOMIC DNA]</scope>
    <source>
        <strain evidence="9 10">90A8</strain>
    </source>
</reference>
<dbReference type="EMBL" id="AGYR01000006">
    <property type="protein sequence ID" value="ENZ19053.1"/>
    <property type="molecule type" value="Genomic_DNA"/>
</dbReference>
<sequence length="429" mass="45556">MNTGLIVLFVVLGICLLIGLPVAFSIGISCMALLTVNGYPPLDIVVQRMASGAKSFNMMAMPMFIFAGSLMVYGSTPRLMKFANMMLRKMPGGLGATALAACGFFGAVSGSGVASAAAIGKIIGPEMLEQKYPRGLTVGLIAAGGTMACIIPPSIVMVVYASSSGASVGDMFLAGFVPGFICIIALIGLNTFFAVKRGNKESVEKTDYTAKERLKITGDALLPLLMPIFVLGGVFSGICTATEASVVAVIYSFILAVFVYRELTLREFYKVAAESVVTTGVIMLIISVATPFGWIMSIQNVPTLFANWLLSITSSKFLIMAFMFLLLLLLGTFMETMCIIILVTPILLPIAQTLGMGVVHYGVSMLMALMVGSLTPPLSVNLFTACRVLNVKYDEAFPDTLWVILTVTACALLTFAVPEITELLPAVLK</sequence>
<dbReference type="PANTHER" id="PTHR33362">
    <property type="entry name" value="SIALIC ACID TRAP TRANSPORTER PERMEASE PROTEIN SIAT-RELATED"/>
    <property type="match status" value="1"/>
</dbReference>
<feature type="transmembrane region" description="Helical" evidence="7">
    <location>
        <begin position="216"/>
        <end position="238"/>
    </location>
</feature>
<evidence type="ECO:0000256" key="3">
    <source>
        <dbReference type="ARBA" id="ARBA00022519"/>
    </source>
</evidence>
<dbReference type="GO" id="GO:0022857">
    <property type="term" value="F:transmembrane transporter activity"/>
    <property type="evidence" value="ECO:0007669"/>
    <property type="project" value="TreeGrafter"/>
</dbReference>
<feature type="transmembrane region" description="Helical" evidence="7">
    <location>
        <begin position="135"/>
        <end position="160"/>
    </location>
</feature>
<dbReference type="HOGENOM" id="CLU_019824_4_1_9"/>
<evidence type="ECO:0000256" key="7">
    <source>
        <dbReference type="SAM" id="Phobius"/>
    </source>
</evidence>
<keyword evidence="3" id="KW-0997">Cell inner membrane</keyword>
<evidence type="ECO:0000256" key="4">
    <source>
        <dbReference type="ARBA" id="ARBA00022692"/>
    </source>
</evidence>
<feature type="transmembrane region" description="Helical" evidence="7">
    <location>
        <begin position="365"/>
        <end position="389"/>
    </location>
</feature>
<keyword evidence="5 7" id="KW-1133">Transmembrane helix</keyword>
<keyword evidence="2" id="KW-1003">Cell membrane</keyword>
<feature type="domain" description="TRAP C4-dicarboxylate transport system permease DctM subunit" evidence="8">
    <location>
        <begin position="9"/>
        <end position="419"/>
    </location>
</feature>
<feature type="transmembrane region" description="Helical" evidence="7">
    <location>
        <begin position="337"/>
        <end position="359"/>
    </location>
</feature>
<organism evidence="9 10">
    <name type="scientific">[Clostridium] clostridioforme 90A8</name>
    <dbReference type="NCBI Taxonomy" id="999408"/>
    <lineage>
        <taxon>Bacteria</taxon>
        <taxon>Bacillati</taxon>
        <taxon>Bacillota</taxon>
        <taxon>Clostridia</taxon>
        <taxon>Lachnospirales</taxon>
        <taxon>Lachnospiraceae</taxon>
        <taxon>Enterocloster</taxon>
    </lineage>
</organism>
<dbReference type="RefSeq" id="WP_002583907.1">
    <property type="nucleotide sequence ID" value="NZ_KB850998.1"/>
</dbReference>
<dbReference type="InterPro" id="IPR004681">
    <property type="entry name" value="TRAP_DctM"/>
</dbReference>
<keyword evidence="6 7" id="KW-0472">Membrane</keyword>
<name>A0A0E2HFD2_9FIRM</name>
<evidence type="ECO:0000259" key="8">
    <source>
        <dbReference type="Pfam" id="PF06808"/>
    </source>
</evidence>
<accession>A0A0E2HFD2</accession>
<dbReference type="InterPro" id="IPR010656">
    <property type="entry name" value="DctM"/>
</dbReference>
<dbReference type="NCBIfam" id="TIGR00786">
    <property type="entry name" value="dctM"/>
    <property type="match status" value="1"/>
</dbReference>
<feature type="transmembrane region" description="Helical" evidence="7">
    <location>
        <begin position="275"/>
        <end position="296"/>
    </location>
</feature>
<feature type="transmembrane region" description="Helical" evidence="7">
    <location>
        <begin position="244"/>
        <end position="263"/>
    </location>
</feature>
<feature type="transmembrane region" description="Helical" evidence="7">
    <location>
        <begin position="94"/>
        <end position="123"/>
    </location>
</feature>
<evidence type="ECO:0000313" key="10">
    <source>
        <dbReference type="Proteomes" id="UP000013085"/>
    </source>
</evidence>
<feature type="transmembrane region" description="Helical" evidence="7">
    <location>
        <begin position="6"/>
        <end position="34"/>
    </location>
</feature>
<dbReference type="Pfam" id="PF06808">
    <property type="entry name" value="DctM"/>
    <property type="match status" value="1"/>
</dbReference>
<feature type="transmembrane region" description="Helical" evidence="7">
    <location>
        <begin position="401"/>
        <end position="420"/>
    </location>
</feature>